<keyword evidence="2" id="KW-0472">Membrane</keyword>
<accession>A0A098AUW2</accession>
<feature type="transmembrane region" description="Helical" evidence="2">
    <location>
        <begin position="6"/>
        <end position="25"/>
    </location>
</feature>
<feature type="compositionally biased region" description="Low complexity" evidence="1">
    <location>
        <begin position="94"/>
        <end position="112"/>
    </location>
</feature>
<dbReference type="InterPro" id="IPR035681">
    <property type="entry name" value="ComA-like_MBL"/>
</dbReference>
<dbReference type="Pfam" id="PF00753">
    <property type="entry name" value="Lactamase_B"/>
    <property type="match status" value="1"/>
</dbReference>
<organism evidence="4">
    <name type="scientific">Desulfitobacterium hafniense</name>
    <name type="common">Desulfitobacterium frappieri</name>
    <dbReference type="NCBI Taxonomy" id="49338"/>
    <lineage>
        <taxon>Bacteria</taxon>
        <taxon>Bacillati</taxon>
        <taxon>Bacillota</taxon>
        <taxon>Clostridia</taxon>
        <taxon>Eubacteriales</taxon>
        <taxon>Desulfitobacteriaceae</taxon>
        <taxon>Desulfitobacterium</taxon>
    </lineage>
</organism>
<evidence type="ECO:0000256" key="1">
    <source>
        <dbReference type="SAM" id="MobiDB-lite"/>
    </source>
</evidence>
<keyword evidence="2" id="KW-0812">Transmembrane</keyword>
<sequence>MKLYEKTWFLWLCLIFFAPVGIFLMWKQQRFSKVPRILLAVFFSFFFLLEVAAATLEPQPPTVPVAQTGQQGDAAHVPEQTPEPSAEEPRGQTQSEEPQAPEEAPSAENEPASVPVVAPVAAAPTNSPARAGTLKIHFIDVGQADSILIQSGETAVLVDAGNNADGTPVVNYLKSQGIAKLSAAIATHPHEDHIGGMDDVLKSIPVERFYMPNATTTTKTFEDMLNAVKASGAKRIQVNAGVALDVPGITGTFLAPVNTSYADLNNYSAVLKITHGNTTFLLTGDAEDISENEMLKNGNLQSTLLKVGHHGSDSSTTSTFLKAVNPKYAVISVGKGNTYGHPTDAVLSRLTNAGVQVYRTDQAGTIIATSDGATITMDKVASEVKINTPPTNNTAPAATTPKPSPTPTPSPVPSSDPPPAPAPEQKPANPVSAEVYKTKSGSKYHLDGCRHLSKSKIPISLDAAKAQGLGPCSVCNPPQ</sequence>
<dbReference type="SUPFAM" id="SSF56281">
    <property type="entry name" value="Metallo-hydrolase/oxidoreductase"/>
    <property type="match status" value="1"/>
</dbReference>
<evidence type="ECO:0000256" key="2">
    <source>
        <dbReference type="SAM" id="Phobius"/>
    </source>
</evidence>
<feature type="compositionally biased region" description="Pro residues" evidence="1">
    <location>
        <begin position="402"/>
        <end position="424"/>
    </location>
</feature>
<dbReference type="InterPro" id="IPR052159">
    <property type="entry name" value="Competence_DNA_uptake"/>
</dbReference>
<dbReference type="InterPro" id="IPR036866">
    <property type="entry name" value="RibonucZ/Hydroxyglut_hydro"/>
</dbReference>
<reference evidence="4" key="1">
    <citation type="submission" date="2014-07" db="EMBL/GenBank/DDBJ databases">
        <authorList>
            <person name="Hornung V.Bastian."/>
        </authorList>
    </citation>
    <scope>NUCLEOTIDE SEQUENCE</scope>
    <source>
        <strain evidence="4">PCE-S</strain>
    </source>
</reference>
<evidence type="ECO:0000259" key="3">
    <source>
        <dbReference type="SMART" id="SM00849"/>
    </source>
</evidence>
<feature type="compositionally biased region" description="Low complexity" evidence="1">
    <location>
        <begin position="387"/>
        <end position="401"/>
    </location>
</feature>
<protein>
    <submittedName>
        <fullName evidence="4">ComE operon protein 3</fullName>
    </submittedName>
</protein>
<dbReference type="PANTHER" id="PTHR30619">
    <property type="entry name" value="DNA INTERNALIZATION/COMPETENCE PROTEIN COMEC/REC2"/>
    <property type="match status" value="1"/>
</dbReference>
<feature type="domain" description="Metallo-beta-lactamase" evidence="3">
    <location>
        <begin position="143"/>
        <end position="335"/>
    </location>
</feature>
<dbReference type="EMBL" id="LK996018">
    <property type="protein sequence ID" value="CDV96351.1"/>
    <property type="molecule type" value="Genomic_DNA"/>
</dbReference>
<dbReference type="InterPro" id="IPR001279">
    <property type="entry name" value="Metallo-B-lactamas"/>
</dbReference>
<gene>
    <name evidence="4" type="ORF">DPCES_5353</name>
</gene>
<evidence type="ECO:0000313" key="4">
    <source>
        <dbReference type="EMBL" id="CDV96351.1"/>
    </source>
</evidence>
<name>A0A098AUW2_DESHA</name>
<dbReference type="AlphaFoldDB" id="A0A098AUW2"/>
<proteinExistence type="predicted"/>
<dbReference type="Gene3D" id="3.60.15.10">
    <property type="entry name" value="Ribonuclease Z/Hydroxyacylglutathione hydrolase-like"/>
    <property type="match status" value="1"/>
</dbReference>
<keyword evidence="2" id="KW-1133">Transmembrane helix</keyword>
<dbReference type="PANTHER" id="PTHR30619:SF7">
    <property type="entry name" value="BETA-LACTAMASE DOMAIN PROTEIN"/>
    <property type="match status" value="1"/>
</dbReference>
<feature type="region of interest" description="Disordered" evidence="1">
    <location>
        <begin position="386"/>
        <end position="444"/>
    </location>
</feature>
<dbReference type="CDD" id="cd07731">
    <property type="entry name" value="ComA-like_MBL-fold"/>
    <property type="match status" value="1"/>
</dbReference>
<feature type="region of interest" description="Disordered" evidence="1">
    <location>
        <begin position="62"/>
        <end position="112"/>
    </location>
</feature>
<dbReference type="PATRIC" id="fig|49338.4.peg.5763"/>
<dbReference type="SMART" id="SM00849">
    <property type="entry name" value="Lactamase_B"/>
    <property type="match status" value="1"/>
</dbReference>